<evidence type="ECO:0000313" key="2">
    <source>
        <dbReference type="Proteomes" id="UP001176940"/>
    </source>
</evidence>
<dbReference type="PANTHER" id="PTHR13715:SF53">
    <property type="entry name" value="INOSITOL 1,4,5-TRISPHOSPHATE RECEPTOR TYPE 2"/>
    <property type="match status" value="1"/>
</dbReference>
<evidence type="ECO:0000313" key="1">
    <source>
        <dbReference type="EMBL" id="CAJ0938457.1"/>
    </source>
</evidence>
<sequence length="148" mass="17173">MVSMTMDNSPWSVPPVLSDDLDEEEVWLYWIDSNKEPHGESDSPPRTRAKEGTKVDLEVLKLLQYLAINQISTQLSVDLILRCMSDEGLPYDLRASFCRLMLHIHVDRDPPRNGGPGEIRPAVDRDSYADHHFTSERFFFFFFLERNT</sequence>
<dbReference type="Proteomes" id="UP001176940">
    <property type="component" value="Unassembled WGS sequence"/>
</dbReference>
<dbReference type="PANTHER" id="PTHR13715">
    <property type="entry name" value="RYANODINE RECEPTOR AND IP3 RECEPTOR"/>
    <property type="match status" value="1"/>
</dbReference>
<proteinExistence type="predicted"/>
<reference evidence="1" key="1">
    <citation type="submission" date="2023-07" db="EMBL/GenBank/DDBJ databases">
        <authorList>
            <person name="Stuckert A."/>
        </authorList>
    </citation>
    <scope>NUCLEOTIDE SEQUENCE</scope>
</reference>
<comment type="caution">
    <text evidence="1">The sequence shown here is derived from an EMBL/GenBank/DDBJ whole genome shotgun (WGS) entry which is preliminary data.</text>
</comment>
<protein>
    <submittedName>
        <fullName evidence="1">Uncharacterized protein</fullName>
    </submittedName>
</protein>
<gene>
    <name evidence="1" type="ORF">RIMI_LOCUS7537058</name>
</gene>
<organism evidence="1 2">
    <name type="scientific">Ranitomeya imitator</name>
    <name type="common">mimic poison frog</name>
    <dbReference type="NCBI Taxonomy" id="111125"/>
    <lineage>
        <taxon>Eukaryota</taxon>
        <taxon>Metazoa</taxon>
        <taxon>Chordata</taxon>
        <taxon>Craniata</taxon>
        <taxon>Vertebrata</taxon>
        <taxon>Euteleostomi</taxon>
        <taxon>Amphibia</taxon>
        <taxon>Batrachia</taxon>
        <taxon>Anura</taxon>
        <taxon>Neobatrachia</taxon>
        <taxon>Hyloidea</taxon>
        <taxon>Dendrobatidae</taxon>
        <taxon>Dendrobatinae</taxon>
        <taxon>Ranitomeya</taxon>
    </lineage>
</organism>
<accession>A0ABN9LBY6</accession>
<dbReference type="InterPro" id="IPR015925">
    <property type="entry name" value="Ryanodine_IP3_receptor"/>
</dbReference>
<dbReference type="EMBL" id="CAUEEQ010014342">
    <property type="protein sequence ID" value="CAJ0938457.1"/>
    <property type="molecule type" value="Genomic_DNA"/>
</dbReference>
<keyword evidence="2" id="KW-1185">Reference proteome</keyword>
<name>A0ABN9LBY6_9NEOB</name>